<dbReference type="PROSITE" id="PS51755">
    <property type="entry name" value="OMPR_PHOB"/>
    <property type="match status" value="1"/>
</dbReference>
<dbReference type="Gene3D" id="6.10.250.690">
    <property type="match status" value="1"/>
</dbReference>
<dbReference type="CDD" id="cd00383">
    <property type="entry name" value="trans_reg_C"/>
    <property type="match status" value="1"/>
</dbReference>
<dbReference type="Gene3D" id="1.10.10.10">
    <property type="entry name" value="Winged helix-like DNA-binding domain superfamily/Winged helix DNA-binding domain"/>
    <property type="match status" value="1"/>
</dbReference>
<evidence type="ECO:0000256" key="3">
    <source>
        <dbReference type="ARBA" id="ARBA00023125"/>
    </source>
</evidence>
<feature type="DNA-binding region" description="OmpR/PhoB-type" evidence="7">
    <location>
        <begin position="139"/>
        <end position="232"/>
    </location>
</feature>
<feature type="modified residue" description="4-aspartylphosphate" evidence="6">
    <location>
        <position position="65"/>
    </location>
</feature>
<accession>A0ABZ1F8A5</accession>
<dbReference type="PANTHER" id="PTHR48111">
    <property type="entry name" value="REGULATOR OF RPOS"/>
    <property type="match status" value="1"/>
</dbReference>
<evidence type="ECO:0000256" key="1">
    <source>
        <dbReference type="ARBA" id="ARBA00022553"/>
    </source>
</evidence>
<dbReference type="EMBL" id="CP109083">
    <property type="protein sequence ID" value="WSB12465.1"/>
    <property type="molecule type" value="Genomic_DNA"/>
</dbReference>
<evidence type="ECO:0000256" key="5">
    <source>
        <dbReference type="ARBA" id="ARBA00041201"/>
    </source>
</evidence>
<evidence type="ECO:0000259" key="8">
    <source>
        <dbReference type="PROSITE" id="PS50110"/>
    </source>
</evidence>
<proteinExistence type="predicted"/>
<dbReference type="InterPro" id="IPR039420">
    <property type="entry name" value="WalR-like"/>
</dbReference>
<evidence type="ECO:0000313" key="10">
    <source>
        <dbReference type="EMBL" id="WSB12465.1"/>
    </source>
</evidence>
<dbReference type="InterPro" id="IPR001789">
    <property type="entry name" value="Sig_transdc_resp-reg_receiver"/>
</dbReference>
<dbReference type="InterPro" id="IPR001867">
    <property type="entry name" value="OmpR/PhoB-type_DNA-bd"/>
</dbReference>
<dbReference type="InterPro" id="IPR036388">
    <property type="entry name" value="WH-like_DNA-bd_sf"/>
</dbReference>
<dbReference type="SMART" id="SM00448">
    <property type="entry name" value="REC"/>
    <property type="match status" value="1"/>
</dbReference>
<keyword evidence="2" id="KW-0805">Transcription regulation</keyword>
<name>A0ABZ1F8A5_9ACTN</name>
<evidence type="ECO:0000256" key="6">
    <source>
        <dbReference type="PROSITE-ProRule" id="PRU00169"/>
    </source>
</evidence>
<keyword evidence="4" id="KW-0804">Transcription</keyword>
<evidence type="ECO:0000256" key="4">
    <source>
        <dbReference type="ARBA" id="ARBA00023163"/>
    </source>
</evidence>
<dbReference type="Proteomes" id="UP001356428">
    <property type="component" value="Chromosome"/>
</dbReference>
<keyword evidence="11" id="KW-1185">Reference proteome</keyword>
<keyword evidence="3 7" id="KW-0238">DNA-binding</keyword>
<dbReference type="Gene3D" id="3.40.50.2300">
    <property type="match status" value="1"/>
</dbReference>
<evidence type="ECO:0000256" key="2">
    <source>
        <dbReference type="ARBA" id="ARBA00023015"/>
    </source>
</evidence>
<evidence type="ECO:0000259" key="9">
    <source>
        <dbReference type="PROSITE" id="PS51755"/>
    </source>
</evidence>
<evidence type="ECO:0000313" key="11">
    <source>
        <dbReference type="Proteomes" id="UP001356428"/>
    </source>
</evidence>
<dbReference type="SUPFAM" id="SSF52172">
    <property type="entry name" value="CheY-like"/>
    <property type="match status" value="1"/>
</dbReference>
<dbReference type="PROSITE" id="PS50110">
    <property type="entry name" value="RESPONSE_REGULATORY"/>
    <property type="match status" value="1"/>
</dbReference>
<gene>
    <name evidence="10" type="ORF">OG849_23435</name>
</gene>
<dbReference type="SMART" id="SM00862">
    <property type="entry name" value="Trans_reg_C"/>
    <property type="match status" value="1"/>
</dbReference>
<reference evidence="10 11" key="1">
    <citation type="submission" date="2022-10" db="EMBL/GenBank/DDBJ databases">
        <title>The complete genomes of actinobacterial strains from the NBC collection.</title>
        <authorList>
            <person name="Joergensen T.S."/>
            <person name="Alvarez Arevalo M."/>
            <person name="Sterndorff E.B."/>
            <person name="Faurdal D."/>
            <person name="Vuksanovic O."/>
            <person name="Mourched A.-S."/>
            <person name="Charusanti P."/>
            <person name="Shaw S."/>
            <person name="Blin K."/>
            <person name="Weber T."/>
        </authorList>
    </citation>
    <scope>NUCLEOTIDE SEQUENCE [LARGE SCALE GENOMIC DNA]</scope>
    <source>
        <strain evidence="10 11">NBC 01792</strain>
    </source>
</reference>
<keyword evidence="1 6" id="KW-0597">Phosphoprotein</keyword>
<dbReference type="PANTHER" id="PTHR48111:SF72">
    <property type="entry name" value="SENSORY TRANSDUCTION PROTEIN REGX3"/>
    <property type="match status" value="1"/>
</dbReference>
<protein>
    <recommendedName>
        <fullName evidence="5">Sensory transduction protein RegX3</fullName>
    </recommendedName>
</protein>
<sequence>MAAGGRTGRAPGAVAARRVLVVERNDKDAEVLVCALRRQGCSVQSVTTGGEALQSYGDVDLVLIDLELPDLDGLEVCRGIRSTCDVPVIVVTARGSELDRVLGLQAGADDYLVKPYGFRELMARVEAVMRRSQAQEPLIRTISHGPLRIDADTRKVTLHDRRIELTRKEFDLLYLLASQPDTVIPRKRLIHQVWGDSWSRRTVDTHVSSLRNKLGNRNWVVTVRGVGFSFGRGD</sequence>
<dbReference type="InterPro" id="IPR011006">
    <property type="entry name" value="CheY-like_superfamily"/>
</dbReference>
<dbReference type="Pfam" id="PF00072">
    <property type="entry name" value="Response_reg"/>
    <property type="match status" value="1"/>
</dbReference>
<dbReference type="Pfam" id="PF00486">
    <property type="entry name" value="Trans_reg_C"/>
    <property type="match status" value="1"/>
</dbReference>
<evidence type="ECO:0000256" key="7">
    <source>
        <dbReference type="PROSITE-ProRule" id="PRU01091"/>
    </source>
</evidence>
<feature type="domain" description="Response regulatory" evidence="8">
    <location>
        <begin position="18"/>
        <end position="129"/>
    </location>
</feature>
<feature type="domain" description="OmpR/PhoB-type" evidence="9">
    <location>
        <begin position="139"/>
        <end position="232"/>
    </location>
</feature>
<organism evidence="10 11">
    <name type="scientific">Streptomyces cyaneofuscatus</name>
    <dbReference type="NCBI Taxonomy" id="66883"/>
    <lineage>
        <taxon>Bacteria</taxon>
        <taxon>Bacillati</taxon>
        <taxon>Actinomycetota</taxon>
        <taxon>Actinomycetes</taxon>
        <taxon>Kitasatosporales</taxon>
        <taxon>Streptomycetaceae</taxon>
        <taxon>Streptomyces</taxon>
    </lineage>
</organism>